<feature type="compositionally biased region" description="Basic and acidic residues" evidence="2">
    <location>
        <begin position="538"/>
        <end position="552"/>
    </location>
</feature>
<organism evidence="3 4">
    <name type="scientific">Trichoplusia ni</name>
    <name type="common">Cabbage looper</name>
    <dbReference type="NCBI Taxonomy" id="7111"/>
    <lineage>
        <taxon>Eukaryota</taxon>
        <taxon>Metazoa</taxon>
        <taxon>Ecdysozoa</taxon>
        <taxon>Arthropoda</taxon>
        <taxon>Hexapoda</taxon>
        <taxon>Insecta</taxon>
        <taxon>Pterygota</taxon>
        <taxon>Neoptera</taxon>
        <taxon>Endopterygota</taxon>
        <taxon>Lepidoptera</taxon>
        <taxon>Glossata</taxon>
        <taxon>Ditrysia</taxon>
        <taxon>Noctuoidea</taxon>
        <taxon>Noctuidae</taxon>
        <taxon>Plusiinae</taxon>
        <taxon>Trichoplusia</taxon>
    </lineage>
</organism>
<feature type="compositionally biased region" description="Polar residues" evidence="2">
    <location>
        <begin position="972"/>
        <end position="986"/>
    </location>
</feature>
<sequence>MESGVTKEFTHIVAESTEAQNPGNTDSTDTFQSFIYELFEKNGILNDLRAYLRGHIVNVLKSAQTGDPPACQKNFTQRLELAYQALNILIAEYLLRLEFSYSFSVFVSEIPLANMVFGFAKNLLKRTDENNLDIRFKDNDVWSILNYLGMQCDSEHASNIVEMYRNEEQNPLLLCILKCLPVYKLATGIDQVITSEESLSSAKSIESMESRSIKKSSLPDRCRHYEYCKTCQNRTFRLKEKYKQKKKGVEKRTKDNNGPQNMDGLIKNISAMERNLIDEMFQQLKSVYETEVEMVKVEEEKKVKRSMATHALQLQKRRDEMEENFKAREAELERSVQQKKRFLWGLARSLRDQHEHMTRAMRDVRQETQRLSLKEHSLKAQLAEAEEILRKRGEEMRQQISNELVILEGHLESMKKERDNITRERAELENMKAIEEDPEKAIKVHKMDSDHVDSHYDLLRNELAILKKYLESTKITPKCVIERATGTEPSEVSPVAFPLNNCQAAEKPSKSDDMDDRVKANQVVNDFKKKNVNFSQSHLDELYHERSRDRSRSSGSSEAGDNVPADLDLDRNRDRDLIQRLRDENDRLRAFALQHHPTLAQRSEVSQNSSRPCTAPPVPVPPPLLYPATTASASTVNVGWRKGAGEELSVFSNAQPRIMVPGDTLPFIGVLRDRHGTARRPLVTQCRLDRTRAWPLTGGVTKRGTSPHRDRLSLGPGTTSIMLTPNSRYPVASCSLQPEDTAYHSIRERINQKTRPALSLEINRNREKSPKTVLREAKENLRNKDLAQREEPPASRDKSPNSVLREAKLRLRKLEIEAEAVEKSYLDFRRRQSELRLERIRTHSRINEDIAIKEPVRNIEVKRSKSLEKLEEPTRDEIAAQYEDLHKSMRRDFDKYLREYENKFDIGELRFRNKTTVAEKIKPIPMAFSNVDKEPERVEIRDNYLETPLTEFRKLYTCARQAHRDDSETKSNPKSMSGNTSISSVKNDFEYEPSLRHDALRKAKHDKQAQLEILKQNINKMYNLPSNAEPEIDDPTNDCTSVRNENILRVEVESISEINDIKSQAQEILLVVQSSVDARQVHLAATGTPSPGESPSAPMTIIVSPKRSQPDDENVSLKSDRPKRSLSPEQEANLTKNNVLDAIFHADPNNQISSVQMQLELSKEVLEDSISEYEKGEEYPYDFSADVDNYNSRSEFENSPISLPNASENDNFWDS</sequence>
<dbReference type="KEGG" id="tnl:113499884"/>
<feature type="region of interest" description="Disordered" evidence="2">
    <location>
        <begin position="1193"/>
        <end position="1215"/>
    </location>
</feature>
<dbReference type="AlphaFoldDB" id="A0A7E5W6J4"/>
<dbReference type="GeneID" id="113499884"/>
<evidence type="ECO:0000313" key="4">
    <source>
        <dbReference type="RefSeq" id="XP_026736270.1"/>
    </source>
</evidence>
<proteinExistence type="predicted"/>
<accession>A0A7E5W6J4</accession>
<dbReference type="OrthoDB" id="206339at2759"/>
<feature type="region of interest" description="Disordered" evidence="2">
    <location>
        <begin position="538"/>
        <end position="570"/>
    </location>
</feature>
<name>A0A7E5W6J4_TRINI</name>
<feature type="compositionally biased region" description="Basic and acidic residues" evidence="2">
    <location>
        <begin position="962"/>
        <end position="971"/>
    </location>
</feature>
<feature type="region of interest" description="Disordered" evidence="2">
    <location>
        <begin position="763"/>
        <end position="803"/>
    </location>
</feature>
<evidence type="ECO:0000256" key="2">
    <source>
        <dbReference type="SAM" id="MobiDB-lite"/>
    </source>
</evidence>
<protein>
    <submittedName>
        <fullName evidence="4">Uncharacterized protein LOC113499884 isoform X1</fullName>
    </submittedName>
</protein>
<keyword evidence="1" id="KW-0175">Coiled coil</keyword>
<dbReference type="RefSeq" id="XP_026736270.1">
    <property type="nucleotide sequence ID" value="XM_026880469.1"/>
</dbReference>
<feature type="coiled-coil region" evidence="1">
    <location>
        <begin position="397"/>
        <end position="434"/>
    </location>
</feature>
<dbReference type="InParanoid" id="A0A7E5W6J4"/>
<feature type="coiled-coil region" evidence="1">
    <location>
        <begin position="311"/>
        <end position="367"/>
    </location>
</feature>
<feature type="region of interest" description="Disordered" evidence="2">
    <location>
        <begin position="962"/>
        <end position="988"/>
    </location>
</feature>
<evidence type="ECO:0000256" key="1">
    <source>
        <dbReference type="SAM" id="Coils"/>
    </source>
</evidence>
<dbReference type="Proteomes" id="UP000322000">
    <property type="component" value="Chromosome 13"/>
</dbReference>
<feature type="region of interest" description="Disordered" evidence="2">
    <location>
        <begin position="1085"/>
        <end position="1130"/>
    </location>
</feature>
<evidence type="ECO:0000313" key="3">
    <source>
        <dbReference type="Proteomes" id="UP000322000"/>
    </source>
</evidence>
<reference evidence="4" key="1">
    <citation type="submission" date="2025-08" db="UniProtKB">
        <authorList>
            <consortium name="RefSeq"/>
        </authorList>
    </citation>
    <scope>IDENTIFICATION</scope>
</reference>
<feature type="coiled-coil region" evidence="1">
    <location>
        <begin position="804"/>
        <end position="831"/>
    </location>
</feature>
<feature type="region of interest" description="Disordered" evidence="2">
    <location>
        <begin position="697"/>
        <end position="719"/>
    </location>
</feature>
<gene>
    <name evidence="4" type="primary">LOC113499884</name>
</gene>
<keyword evidence="3" id="KW-1185">Reference proteome</keyword>
<feature type="region of interest" description="Disordered" evidence="2">
    <location>
        <begin position="242"/>
        <end position="263"/>
    </location>
</feature>